<dbReference type="GO" id="GO:0005886">
    <property type="term" value="C:plasma membrane"/>
    <property type="evidence" value="ECO:0007669"/>
    <property type="project" value="TreeGrafter"/>
</dbReference>
<dbReference type="PANTHER" id="PTHR21262:SF36">
    <property type="entry name" value="BIFUNCTIONAL (P)PPGPP SYNTHASE_HYDROLASE SPOT"/>
    <property type="match status" value="1"/>
</dbReference>
<accession>A0A829Y5B4</accession>
<proteinExistence type="inferred from homology"/>
<organism evidence="9 10">
    <name type="scientific">Steroidobacter agaridevorans</name>
    <dbReference type="NCBI Taxonomy" id="2695856"/>
    <lineage>
        <taxon>Bacteria</taxon>
        <taxon>Pseudomonadati</taxon>
        <taxon>Pseudomonadota</taxon>
        <taxon>Gammaproteobacteria</taxon>
        <taxon>Steroidobacterales</taxon>
        <taxon>Steroidobacteraceae</taxon>
        <taxon>Steroidobacter</taxon>
    </lineage>
</organism>
<dbReference type="SUPFAM" id="SSF81271">
    <property type="entry name" value="TGS-like"/>
    <property type="match status" value="1"/>
</dbReference>
<dbReference type="GO" id="GO:0042594">
    <property type="term" value="P:response to starvation"/>
    <property type="evidence" value="ECO:0007669"/>
    <property type="project" value="TreeGrafter"/>
</dbReference>
<dbReference type="GO" id="GO:0015949">
    <property type="term" value="P:nucleobase-containing small molecule interconversion"/>
    <property type="evidence" value="ECO:0007669"/>
    <property type="project" value="UniProtKB-ARBA"/>
</dbReference>
<dbReference type="Pfam" id="PF02824">
    <property type="entry name" value="TGS"/>
    <property type="match status" value="1"/>
</dbReference>
<evidence type="ECO:0000256" key="5">
    <source>
        <dbReference type="RuleBase" id="RU003847"/>
    </source>
</evidence>
<dbReference type="InterPro" id="IPR004095">
    <property type="entry name" value="TGS"/>
</dbReference>
<evidence type="ECO:0000313" key="10">
    <source>
        <dbReference type="Proteomes" id="UP000445000"/>
    </source>
</evidence>
<sequence length="723" mass="81003">MDYASSILNLLPTGRRSIGVNQLLNKLETYLPPAQVDRIRDAYEFGAEAHEGQKRLSGEPYIAHPVAVAHILADLHMDAPTIVAAILHDVIEDTPTAKDEIAERFGADVAELVDGVSKLDHIQFRSRAEAQAESFRKMLLAMVRDIRVIMVKLADRTHNMRTLGSVPPAKRRTVARETLEIYAPIANRLGIHTVKSELEELGFKALYPGRHRIIEKALKKARGNQKQFVGKIADNVRTALEKAQVKGRVEGREKHLYSIYQKMRRKRAPLTSIVDMFGFRIVVDSIDTCYRALGIVHGLYRPMPGRFKDYIAIPRINGYQSLHTTLFGPNGMPIEVQIRTEDMHRIAESGIAAHWQYKTGEDSSDAGRAYRDRASEWLQHLMEMPHSGNSAEEFMESVKLDLFPDKVYVFTPRGEIRRLPRNATAVDFAYSVHTDIGNHCVAAKVDRRLVPLRTPLRNGQTVEIITAKGATPNPAWVNFVVTAKARAAIRHYLKGLKHGEAVELGKRMLSQALQDVSLVLKKIPEERLQAAAAELNLKTPDELFEKIGLGERLAALVARRLLPADGTHQPEPATQAEPLAIAGTEGMVVSYARCCFPIPNDPIMAYLSSGRGVVIHREACGNLRNYRKQPDKWLTVTWQPNVDRLFNVEVRIDVANRMGVLAAIASNIATTETNIEHVAVDERDGDASTLIFDLQVRDRKHLAHVIKNLRKMPEVLRVTRVIA</sequence>
<dbReference type="FunFam" id="3.10.20.30:FF:000002">
    <property type="entry name" value="GTP pyrophosphokinase (RelA/SpoT)"/>
    <property type="match status" value="1"/>
</dbReference>
<protein>
    <recommendedName>
        <fullName evidence="3">guanosine-3',5'-bis(diphosphate) 3'-diphosphatase</fullName>
        <ecNumber evidence="3">3.1.7.2</ecNumber>
    </recommendedName>
</protein>
<dbReference type="InterPro" id="IPR045865">
    <property type="entry name" value="ACT-like_dom_sf"/>
</dbReference>
<dbReference type="SUPFAM" id="SSF109604">
    <property type="entry name" value="HD-domain/PDEase-like"/>
    <property type="match status" value="1"/>
</dbReference>
<dbReference type="Pfam" id="PF04607">
    <property type="entry name" value="RelA_SpoT"/>
    <property type="match status" value="1"/>
</dbReference>
<dbReference type="EMBL" id="BLJN01000001">
    <property type="protein sequence ID" value="GFE78397.1"/>
    <property type="molecule type" value="Genomic_DNA"/>
</dbReference>
<dbReference type="InterPro" id="IPR004811">
    <property type="entry name" value="RelA/Spo_fam"/>
</dbReference>
<feature type="domain" description="ACT" evidence="6">
    <location>
        <begin position="649"/>
        <end position="723"/>
    </location>
</feature>
<dbReference type="GO" id="GO:0015970">
    <property type="term" value="P:guanosine tetraphosphate biosynthetic process"/>
    <property type="evidence" value="ECO:0007669"/>
    <property type="project" value="UniProtKB-UniPathway"/>
</dbReference>
<dbReference type="NCBIfam" id="TIGR00691">
    <property type="entry name" value="spoT_relA"/>
    <property type="match status" value="1"/>
</dbReference>
<dbReference type="NCBIfam" id="NF008303">
    <property type="entry name" value="PRK11092.1"/>
    <property type="match status" value="1"/>
</dbReference>
<dbReference type="Gene3D" id="3.30.70.260">
    <property type="match status" value="1"/>
</dbReference>
<keyword evidence="10" id="KW-1185">Reference proteome</keyword>
<dbReference type="CDD" id="cd05399">
    <property type="entry name" value="NT_Rel-Spo_like"/>
    <property type="match status" value="1"/>
</dbReference>
<comment type="caution">
    <text evidence="9">The sequence shown here is derived from an EMBL/GenBank/DDBJ whole genome shotgun (WGS) entry which is preliminary data.</text>
</comment>
<dbReference type="SMART" id="SM00954">
    <property type="entry name" value="RelA_SpoT"/>
    <property type="match status" value="1"/>
</dbReference>
<dbReference type="InterPro" id="IPR012675">
    <property type="entry name" value="Beta-grasp_dom_sf"/>
</dbReference>
<dbReference type="Gene3D" id="1.10.3210.10">
    <property type="entry name" value="Hypothetical protein af1432"/>
    <property type="match status" value="1"/>
</dbReference>
<dbReference type="InterPro" id="IPR006674">
    <property type="entry name" value="HD_domain"/>
</dbReference>
<dbReference type="SUPFAM" id="SSF81301">
    <property type="entry name" value="Nucleotidyltransferase"/>
    <property type="match status" value="1"/>
</dbReference>
<comment type="catalytic activity">
    <reaction evidence="4">
        <text>guanosine 3',5'-bis(diphosphate) + H2O = GDP + diphosphate + H(+)</text>
        <dbReference type="Rhea" id="RHEA:14253"/>
        <dbReference type="ChEBI" id="CHEBI:15377"/>
        <dbReference type="ChEBI" id="CHEBI:15378"/>
        <dbReference type="ChEBI" id="CHEBI:33019"/>
        <dbReference type="ChEBI" id="CHEBI:58189"/>
        <dbReference type="ChEBI" id="CHEBI:77828"/>
        <dbReference type="EC" id="3.1.7.2"/>
    </reaction>
</comment>
<comment type="similarity">
    <text evidence="5">Belongs to the relA/spoT family.</text>
</comment>
<dbReference type="Proteomes" id="UP000445000">
    <property type="component" value="Unassembled WGS sequence"/>
</dbReference>
<dbReference type="SMART" id="SM00471">
    <property type="entry name" value="HDc"/>
    <property type="match status" value="1"/>
</dbReference>
<dbReference type="FunFam" id="1.10.3210.10:FF:000001">
    <property type="entry name" value="GTP pyrophosphokinase RelA"/>
    <property type="match status" value="1"/>
</dbReference>
<evidence type="ECO:0000259" key="7">
    <source>
        <dbReference type="PROSITE" id="PS51831"/>
    </source>
</evidence>
<feature type="domain" description="HD" evidence="7">
    <location>
        <begin position="61"/>
        <end position="160"/>
    </location>
</feature>
<dbReference type="RefSeq" id="WP_161810309.1">
    <property type="nucleotide sequence ID" value="NZ_BLJN01000001.1"/>
</dbReference>
<dbReference type="CDD" id="cd01668">
    <property type="entry name" value="TGS_RSH"/>
    <property type="match status" value="1"/>
</dbReference>
<dbReference type="CDD" id="cd04876">
    <property type="entry name" value="ACT_RelA-SpoT"/>
    <property type="match status" value="1"/>
</dbReference>
<dbReference type="InterPro" id="IPR043519">
    <property type="entry name" value="NT_sf"/>
</dbReference>
<dbReference type="Gene3D" id="3.10.20.30">
    <property type="match status" value="1"/>
</dbReference>
<keyword evidence="1 9" id="KW-0378">Hydrolase</keyword>
<dbReference type="EC" id="3.1.7.2" evidence="3"/>
<comment type="pathway">
    <text evidence="2">Purine metabolism; ppGpp biosynthesis; ppGpp from GDP: step 1/1.</text>
</comment>
<dbReference type="InterPro" id="IPR002912">
    <property type="entry name" value="ACT_dom"/>
</dbReference>
<dbReference type="InterPro" id="IPR045600">
    <property type="entry name" value="RelA/SpoT_AH_RIS"/>
</dbReference>
<reference evidence="10" key="1">
    <citation type="submission" date="2020-01" db="EMBL/GenBank/DDBJ databases">
        <title>'Steroidobacter agaridevorans' sp. nov., agar-degrading bacteria isolated from rhizosphere soils.</title>
        <authorList>
            <person name="Ikenaga M."/>
            <person name="Kataoka M."/>
            <person name="Murouchi A."/>
            <person name="Katsuragi S."/>
            <person name="Sakai M."/>
        </authorList>
    </citation>
    <scope>NUCLEOTIDE SEQUENCE [LARGE SCALE GENOMIC DNA]</scope>
    <source>
        <strain evidence="10">YU21-B</strain>
    </source>
</reference>
<gene>
    <name evidence="9" type="primary">spoT</name>
    <name evidence="9" type="ORF">GCM10011487_03970</name>
</gene>
<dbReference type="Pfam" id="PF19296">
    <property type="entry name" value="RelA_AH_RIS"/>
    <property type="match status" value="1"/>
</dbReference>
<dbReference type="AlphaFoldDB" id="A0A829Y5B4"/>
<dbReference type="PROSITE" id="PS51880">
    <property type="entry name" value="TGS"/>
    <property type="match status" value="1"/>
</dbReference>
<dbReference type="FunFam" id="3.30.460.10:FF:000001">
    <property type="entry name" value="GTP pyrophosphokinase RelA"/>
    <property type="match status" value="1"/>
</dbReference>
<dbReference type="InterPro" id="IPR007685">
    <property type="entry name" value="RelA_SpoT"/>
</dbReference>
<dbReference type="UniPathway" id="UPA00908">
    <property type="reaction ID" value="UER00886"/>
</dbReference>
<name>A0A829Y5B4_9GAMM</name>
<dbReference type="PANTHER" id="PTHR21262">
    <property type="entry name" value="GUANOSINE-3',5'-BIS DIPHOSPHATE 3'-PYROPHOSPHOHYDROLASE"/>
    <property type="match status" value="1"/>
</dbReference>
<evidence type="ECO:0000259" key="8">
    <source>
        <dbReference type="PROSITE" id="PS51880"/>
    </source>
</evidence>
<dbReference type="PROSITE" id="PS51831">
    <property type="entry name" value="HD"/>
    <property type="match status" value="1"/>
</dbReference>
<evidence type="ECO:0000256" key="2">
    <source>
        <dbReference type="ARBA" id="ARBA00024329"/>
    </source>
</evidence>
<dbReference type="GO" id="GO:0008893">
    <property type="term" value="F:guanosine-3',5'-bis(diphosphate) 3'-diphosphatase activity"/>
    <property type="evidence" value="ECO:0007669"/>
    <property type="project" value="UniProtKB-EC"/>
</dbReference>
<evidence type="ECO:0000256" key="4">
    <source>
        <dbReference type="ARBA" id="ARBA00047968"/>
    </source>
</evidence>
<dbReference type="PROSITE" id="PS51671">
    <property type="entry name" value="ACT"/>
    <property type="match status" value="1"/>
</dbReference>
<dbReference type="InterPro" id="IPR033655">
    <property type="entry name" value="TGS_RelA/SpoT"/>
</dbReference>
<dbReference type="InterPro" id="IPR012676">
    <property type="entry name" value="TGS-like"/>
</dbReference>
<dbReference type="InterPro" id="IPR003607">
    <property type="entry name" value="HD/PDEase_dom"/>
</dbReference>
<dbReference type="Pfam" id="PF13291">
    <property type="entry name" value="ACT_4"/>
    <property type="match status" value="1"/>
</dbReference>
<dbReference type="GO" id="GO:0008728">
    <property type="term" value="F:GTP diphosphokinase activity"/>
    <property type="evidence" value="ECO:0007669"/>
    <property type="project" value="TreeGrafter"/>
</dbReference>
<evidence type="ECO:0000256" key="3">
    <source>
        <dbReference type="ARBA" id="ARBA00024387"/>
    </source>
</evidence>
<dbReference type="Pfam" id="PF13328">
    <property type="entry name" value="HD_4"/>
    <property type="match status" value="1"/>
</dbReference>
<comment type="function">
    <text evidence="5">In eubacteria ppGpp (guanosine 3'-diphosphate 5'-diphosphate) is a mediator of the stringent response that coordinates a variety of cellular activities in response to changes in nutritional abundance.</text>
</comment>
<dbReference type="Gene3D" id="3.30.460.10">
    <property type="entry name" value="Beta Polymerase, domain 2"/>
    <property type="match status" value="1"/>
</dbReference>
<evidence type="ECO:0000256" key="1">
    <source>
        <dbReference type="ARBA" id="ARBA00022801"/>
    </source>
</evidence>
<feature type="domain" description="TGS" evidence="8">
    <location>
        <begin position="405"/>
        <end position="466"/>
    </location>
</feature>
<evidence type="ECO:0000259" key="6">
    <source>
        <dbReference type="PROSITE" id="PS51671"/>
    </source>
</evidence>
<evidence type="ECO:0000313" key="9">
    <source>
        <dbReference type="EMBL" id="GFE78397.1"/>
    </source>
</evidence>
<dbReference type="SUPFAM" id="SSF55021">
    <property type="entry name" value="ACT-like"/>
    <property type="match status" value="1"/>
</dbReference>
<dbReference type="CDD" id="cd00077">
    <property type="entry name" value="HDc"/>
    <property type="match status" value="1"/>
</dbReference>